<proteinExistence type="inferred from homology"/>
<keyword evidence="3 5" id="KW-0311">Gluconate utilization</keyword>
<dbReference type="SUPFAM" id="SSF48179">
    <property type="entry name" value="6-phosphogluconate dehydrogenase C-terminal domain-like"/>
    <property type="match status" value="1"/>
</dbReference>
<feature type="domain" description="6-phosphogluconate dehydrogenase C-terminal" evidence="6">
    <location>
        <begin position="181"/>
        <end position="474"/>
    </location>
</feature>
<evidence type="ECO:0000256" key="4">
    <source>
        <dbReference type="PIRNR" id="PIRNR000109"/>
    </source>
</evidence>
<protein>
    <recommendedName>
        <fullName evidence="4 5">6-phosphogluconate dehydrogenase, decarboxylating</fullName>
        <ecNumber evidence="4 5">1.1.1.44</ecNumber>
    </recommendedName>
</protein>
<dbReference type="Pfam" id="PF00393">
    <property type="entry name" value="6PGD"/>
    <property type="match status" value="1"/>
</dbReference>
<comment type="caution">
    <text evidence="7">The sequence shown here is derived from an EMBL/GenBank/DDBJ whole genome shotgun (WGS) entry which is preliminary data.</text>
</comment>
<reference evidence="7 8" key="1">
    <citation type="submission" date="2023-10" db="EMBL/GenBank/DDBJ databases">
        <title>Microbacterium xanthum sp. nov., isolated from seaweed.</title>
        <authorList>
            <person name="Lee S.D."/>
        </authorList>
    </citation>
    <scope>NUCLEOTIDE SEQUENCE [LARGE SCALE GENOMIC DNA]</scope>
    <source>
        <strain evidence="7 8">KCTC 19124</strain>
    </source>
</reference>
<keyword evidence="2 4" id="KW-0560">Oxidoreductase</keyword>
<sequence length="486" mass="52345">MSENSANIGVVGLAVMGSNLARNLASREGNTVAVYNRSRAKTDELVTEHPEAGFVPAFSYEEFAASLQKPRTAVIMVKAGRATDAVIESLVEVFEPGDIIVDGGNALFTDTIRREKAVRETGINFVGMGVSGGEEGALRGPSIMPGGSDESWVTLGPILTSIAAVAEGEPCVTHVGHNGAGHFVKMVHNGIEYADMQLIAEAYDLIRRGTGKTPAQIADVFAEWNRGELESYLIEITAEVLRQVDADTQKPLVDVILDQAGAKGTGAWTVQTALSLGVPVSGIAEATFARSLSSHAEQREVSRGLPGPADDAQSNWTVEDPEAFIEKIRLALYASKIVAYSQGFDEIRAGAAEYDWKIDLGAVSKIWRGGCIIRAQFLNRIAEAYDTETELPVLLTAPYFVEALQRAQAAWREVVATSARVGIPAPAFSSSLAYYDGLRADRLPAALIQGQRDFFGAHTYKRIDKDGTFHTLWSGDRSEIEAEDTH</sequence>
<dbReference type="InterPro" id="IPR006183">
    <property type="entry name" value="Pgluconate_DH"/>
</dbReference>
<evidence type="ECO:0000256" key="1">
    <source>
        <dbReference type="ARBA" id="ARBA00008419"/>
    </source>
</evidence>
<dbReference type="EC" id="1.1.1.44" evidence="4 5"/>
<keyword evidence="4 5" id="KW-0521">NADP</keyword>
<dbReference type="PIRSF" id="PIRSF000109">
    <property type="entry name" value="6PGD"/>
    <property type="match status" value="1"/>
</dbReference>
<dbReference type="PANTHER" id="PTHR11811">
    <property type="entry name" value="6-PHOSPHOGLUCONATE DEHYDROGENASE"/>
    <property type="match status" value="1"/>
</dbReference>
<dbReference type="InterPro" id="IPR013328">
    <property type="entry name" value="6PGD_dom2"/>
</dbReference>
<evidence type="ECO:0000256" key="3">
    <source>
        <dbReference type="ARBA" id="ARBA00023064"/>
    </source>
</evidence>
<name>A0ABU5N792_9MICO</name>
<accession>A0ABU5N792</accession>
<dbReference type="PRINTS" id="PR00076">
    <property type="entry name" value="6PGDHDRGNASE"/>
</dbReference>
<dbReference type="InterPro" id="IPR006114">
    <property type="entry name" value="6PGDH_C"/>
</dbReference>
<dbReference type="Pfam" id="PF03446">
    <property type="entry name" value="NAD_binding_2"/>
    <property type="match status" value="1"/>
</dbReference>
<dbReference type="GO" id="GO:0004616">
    <property type="term" value="F:phosphogluconate dehydrogenase (decarboxylating) activity"/>
    <property type="evidence" value="ECO:0007669"/>
    <property type="project" value="UniProtKB-EC"/>
</dbReference>
<dbReference type="Gene3D" id="1.10.1040.10">
    <property type="entry name" value="N-(1-d-carboxylethyl)-l-norvaline Dehydrogenase, domain 2"/>
    <property type="match status" value="1"/>
</dbReference>
<keyword evidence="8" id="KW-1185">Reference proteome</keyword>
<organism evidence="7 8">
    <name type="scientific">Microbacterium aquimaris</name>
    <dbReference type="NCBI Taxonomy" id="459816"/>
    <lineage>
        <taxon>Bacteria</taxon>
        <taxon>Bacillati</taxon>
        <taxon>Actinomycetota</taxon>
        <taxon>Actinomycetes</taxon>
        <taxon>Micrococcales</taxon>
        <taxon>Microbacteriaceae</taxon>
        <taxon>Microbacterium</taxon>
    </lineage>
</organism>
<dbReference type="SMART" id="SM01350">
    <property type="entry name" value="6PGD"/>
    <property type="match status" value="1"/>
</dbReference>
<evidence type="ECO:0000256" key="5">
    <source>
        <dbReference type="RuleBase" id="RU000485"/>
    </source>
</evidence>
<dbReference type="RefSeq" id="WP_194424337.1">
    <property type="nucleotide sequence ID" value="NZ_BAAAPT010000002.1"/>
</dbReference>
<evidence type="ECO:0000313" key="8">
    <source>
        <dbReference type="Proteomes" id="UP001291912"/>
    </source>
</evidence>
<evidence type="ECO:0000313" key="7">
    <source>
        <dbReference type="EMBL" id="MDZ8161817.1"/>
    </source>
</evidence>
<comment type="pathway">
    <text evidence="4 5">Carbohydrate degradation; pentose phosphate pathway; D-ribulose 5-phosphate from D-glucose 6-phosphate (oxidative stage): step 3/3.</text>
</comment>
<dbReference type="EMBL" id="JAWJYN010000002">
    <property type="protein sequence ID" value="MDZ8161817.1"/>
    <property type="molecule type" value="Genomic_DNA"/>
</dbReference>
<dbReference type="SUPFAM" id="SSF51735">
    <property type="entry name" value="NAD(P)-binding Rossmann-fold domains"/>
    <property type="match status" value="1"/>
</dbReference>
<dbReference type="Gene3D" id="3.40.50.720">
    <property type="entry name" value="NAD(P)-binding Rossmann-like Domain"/>
    <property type="match status" value="1"/>
</dbReference>
<dbReference type="InterPro" id="IPR036291">
    <property type="entry name" value="NAD(P)-bd_dom_sf"/>
</dbReference>
<dbReference type="InterPro" id="IPR008927">
    <property type="entry name" value="6-PGluconate_DH-like_C_sf"/>
</dbReference>
<comment type="catalytic activity">
    <reaction evidence="4 5">
        <text>6-phospho-D-gluconate + NADP(+) = D-ribulose 5-phosphate + CO2 + NADPH</text>
        <dbReference type="Rhea" id="RHEA:10116"/>
        <dbReference type="ChEBI" id="CHEBI:16526"/>
        <dbReference type="ChEBI" id="CHEBI:57783"/>
        <dbReference type="ChEBI" id="CHEBI:58121"/>
        <dbReference type="ChEBI" id="CHEBI:58349"/>
        <dbReference type="ChEBI" id="CHEBI:58759"/>
        <dbReference type="EC" id="1.1.1.44"/>
    </reaction>
</comment>
<dbReference type="InterPro" id="IPR006115">
    <property type="entry name" value="6PGDH_NADP-bd"/>
</dbReference>
<dbReference type="Proteomes" id="UP001291912">
    <property type="component" value="Unassembled WGS sequence"/>
</dbReference>
<gene>
    <name evidence="7" type="primary">gndA</name>
    <name evidence="7" type="ORF">R2Q92_08175</name>
</gene>
<comment type="subunit">
    <text evidence="4">Homodimer.</text>
</comment>
<comment type="function">
    <text evidence="4">Catalyzes the oxidative decarboxylation of 6-phosphogluconate to ribulose 5-phosphate and CO(2), with concomitant reduction of NADP to NADPH.</text>
</comment>
<evidence type="ECO:0000256" key="2">
    <source>
        <dbReference type="ARBA" id="ARBA00023002"/>
    </source>
</evidence>
<dbReference type="InterPro" id="IPR006113">
    <property type="entry name" value="6PGDH_Gnd/GntZ"/>
</dbReference>
<evidence type="ECO:0000259" key="6">
    <source>
        <dbReference type="SMART" id="SM01350"/>
    </source>
</evidence>
<dbReference type="NCBIfam" id="TIGR00873">
    <property type="entry name" value="gnd"/>
    <property type="match status" value="1"/>
</dbReference>
<dbReference type="NCBIfam" id="NF006765">
    <property type="entry name" value="PRK09287.1"/>
    <property type="match status" value="1"/>
</dbReference>
<dbReference type="Gene3D" id="1.20.5.320">
    <property type="entry name" value="6-Phosphogluconate Dehydrogenase, domain 3"/>
    <property type="match status" value="1"/>
</dbReference>
<comment type="similarity">
    <text evidence="1 4 5">Belongs to the 6-phosphogluconate dehydrogenase family.</text>
</comment>
<keyword evidence="4 5" id="KW-0570">Pentose shunt</keyword>